<dbReference type="Proteomes" id="UP000030764">
    <property type="component" value="Unassembled WGS sequence"/>
</dbReference>
<dbReference type="AlphaFoldDB" id="A0A085LQT0"/>
<keyword evidence="2" id="KW-1185">Reference proteome</keyword>
<evidence type="ECO:0000313" key="2">
    <source>
        <dbReference type="Proteomes" id="UP000030764"/>
    </source>
</evidence>
<proteinExistence type="predicted"/>
<evidence type="ECO:0000313" key="1">
    <source>
        <dbReference type="EMBL" id="KFD47326.1"/>
    </source>
</evidence>
<protein>
    <submittedName>
        <fullName evidence="1">Uncharacterized protein</fullName>
    </submittedName>
</protein>
<gene>
    <name evidence="1" type="ORF">M513_11784</name>
</gene>
<accession>A0A085LQT0</accession>
<name>A0A085LQT0_9BILA</name>
<organism evidence="1 2">
    <name type="scientific">Trichuris suis</name>
    <name type="common">pig whipworm</name>
    <dbReference type="NCBI Taxonomy" id="68888"/>
    <lineage>
        <taxon>Eukaryota</taxon>
        <taxon>Metazoa</taxon>
        <taxon>Ecdysozoa</taxon>
        <taxon>Nematoda</taxon>
        <taxon>Enoplea</taxon>
        <taxon>Dorylaimia</taxon>
        <taxon>Trichinellida</taxon>
        <taxon>Trichuridae</taxon>
        <taxon>Trichuris</taxon>
    </lineage>
</organism>
<sequence>METIESDASVSYQKGYKTGYANGVLLALKVGKELERLFRKRSHLERIVKSCVEITPSAKDGEIFDKLEIIRGLARRAELTTILASFPVTKR</sequence>
<dbReference type="EMBL" id="KL363331">
    <property type="protein sequence ID" value="KFD47326.1"/>
    <property type="molecule type" value="Genomic_DNA"/>
</dbReference>
<reference evidence="1 2" key="1">
    <citation type="journal article" date="2014" name="Nat. Genet.">
        <title>Genome and transcriptome of the porcine whipworm Trichuris suis.</title>
        <authorList>
            <person name="Jex A.R."/>
            <person name="Nejsum P."/>
            <person name="Schwarz E.M."/>
            <person name="Hu L."/>
            <person name="Young N.D."/>
            <person name="Hall R.S."/>
            <person name="Korhonen P.K."/>
            <person name="Liao S."/>
            <person name="Thamsborg S."/>
            <person name="Xia J."/>
            <person name="Xu P."/>
            <person name="Wang S."/>
            <person name="Scheerlinck J.P."/>
            <person name="Hofmann A."/>
            <person name="Sternberg P.W."/>
            <person name="Wang J."/>
            <person name="Gasser R.B."/>
        </authorList>
    </citation>
    <scope>NUCLEOTIDE SEQUENCE [LARGE SCALE GENOMIC DNA]</scope>
    <source>
        <strain evidence="1">DCEP-RM93M</strain>
    </source>
</reference>